<dbReference type="PANTHER" id="PTHR21143:SF133">
    <property type="entry name" value="GUSTATORY AND PHEROMONE RECEPTOR 32A-RELATED"/>
    <property type="match status" value="1"/>
</dbReference>
<keyword evidence="4 8" id="KW-1133">Transmembrane helix</keyword>
<evidence type="ECO:0000256" key="4">
    <source>
        <dbReference type="ARBA" id="ARBA00022989"/>
    </source>
</evidence>
<name>A0A6P7FTX7_DIAVI</name>
<proteinExistence type="inferred from homology"/>
<keyword evidence="2 8" id="KW-1003">Cell membrane</keyword>
<dbReference type="GO" id="GO:0030425">
    <property type="term" value="C:dendrite"/>
    <property type="evidence" value="ECO:0007669"/>
    <property type="project" value="TreeGrafter"/>
</dbReference>
<dbReference type="InterPro" id="IPR013604">
    <property type="entry name" value="7TM_chemorcpt"/>
</dbReference>
<dbReference type="PANTHER" id="PTHR21143">
    <property type="entry name" value="INVERTEBRATE GUSTATORY RECEPTOR"/>
    <property type="match status" value="1"/>
</dbReference>
<sequence>MSSIAAAAGCIITGLIYENRLTTAIKNINDIDQKLKVYPKWISYKFIRRFSYACIIYTLNSWGYFLLSYLWTCQDNTVECFGSWILMFTITKIFDINLIRFVIHMSLVWHKLCIVNSNINNLAEEKVSQSISLFKEMQRINTLDSLKELYEEILRIGEEINSIYSFSLLLIITNQFVSIFSSLYNCFFGYYINGNYIQPTSLQELFVPLLSLVHPGGQLLATAIMCQLTISESKHTGKLIFKIPLTRTNKTLMKRINLFSLHILHKKFDITASGFFSINCSLLLMIVGAVTVYLVMFIQFDLASRKQSEQTQ</sequence>
<comment type="similarity">
    <text evidence="8">Belongs to the insect chemoreceptor superfamily. Gustatory receptor (GR) family.</text>
</comment>
<accession>A0A6P7FTX7</accession>
<feature type="transmembrane region" description="Helical" evidence="8">
    <location>
        <begin position="50"/>
        <end position="71"/>
    </location>
</feature>
<comment type="subcellular location">
    <subcellularLocation>
        <location evidence="1 8">Cell membrane</location>
        <topology evidence="1 8">Multi-pass membrane protein</topology>
    </subcellularLocation>
</comment>
<reference evidence="9" key="1">
    <citation type="submission" date="2025-08" db="UniProtKB">
        <authorList>
            <consortium name="RefSeq"/>
        </authorList>
    </citation>
    <scope>IDENTIFICATION</scope>
    <source>
        <tissue evidence="9">Whole insect</tissue>
    </source>
</reference>
<keyword evidence="3 8" id="KW-0812">Transmembrane</keyword>
<dbReference type="GO" id="GO:0043025">
    <property type="term" value="C:neuronal cell body"/>
    <property type="evidence" value="ECO:0007669"/>
    <property type="project" value="TreeGrafter"/>
</dbReference>
<comment type="caution">
    <text evidence="8">Lacks conserved residue(s) required for the propagation of feature annotation.</text>
</comment>
<organism evidence="9">
    <name type="scientific">Diabrotica virgifera virgifera</name>
    <name type="common">western corn rootworm</name>
    <dbReference type="NCBI Taxonomy" id="50390"/>
    <lineage>
        <taxon>Eukaryota</taxon>
        <taxon>Metazoa</taxon>
        <taxon>Ecdysozoa</taxon>
        <taxon>Arthropoda</taxon>
        <taxon>Hexapoda</taxon>
        <taxon>Insecta</taxon>
        <taxon>Pterygota</taxon>
        <taxon>Neoptera</taxon>
        <taxon>Endopterygota</taxon>
        <taxon>Coleoptera</taxon>
        <taxon>Polyphaga</taxon>
        <taxon>Cucujiformia</taxon>
        <taxon>Chrysomeloidea</taxon>
        <taxon>Chrysomelidae</taxon>
        <taxon>Galerucinae</taxon>
        <taxon>Diabroticina</taxon>
        <taxon>Diabroticites</taxon>
        <taxon>Diabrotica</taxon>
    </lineage>
</organism>
<keyword evidence="5 8" id="KW-0472">Membrane</keyword>
<evidence type="ECO:0000256" key="1">
    <source>
        <dbReference type="ARBA" id="ARBA00004651"/>
    </source>
</evidence>
<dbReference type="GO" id="GO:0008049">
    <property type="term" value="P:male courtship behavior"/>
    <property type="evidence" value="ECO:0007669"/>
    <property type="project" value="TreeGrafter"/>
</dbReference>
<feature type="transmembrane region" description="Helical" evidence="8">
    <location>
        <begin position="275"/>
        <end position="298"/>
    </location>
</feature>
<dbReference type="RefSeq" id="XP_028139766.1">
    <property type="nucleotide sequence ID" value="XM_028283965.1"/>
</dbReference>
<evidence type="ECO:0000256" key="6">
    <source>
        <dbReference type="ARBA" id="ARBA00023170"/>
    </source>
</evidence>
<evidence type="ECO:0000256" key="5">
    <source>
        <dbReference type="ARBA" id="ARBA00023136"/>
    </source>
</evidence>
<dbReference type="GO" id="GO:0007635">
    <property type="term" value="P:chemosensory behavior"/>
    <property type="evidence" value="ECO:0007669"/>
    <property type="project" value="TreeGrafter"/>
</dbReference>
<dbReference type="InParanoid" id="A0A6P7FTX7"/>
<dbReference type="GO" id="GO:0007165">
    <property type="term" value="P:signal transduction"/>
    <property type="evidence" value="ECO:0007669"/>
    <property type="project" value="UniProtKB-KW"/>
</dbReference>
<evidence type="ECO:0000256" key="3">
    <source>
        <dbReference type="ARBA" id="ARBA00022692"/>
    </source>
</evidence>
<dbReference type="Pfam" id="PF08395">
    <property type="entry name" value="7tm_7"/>
    <property type="match status" value="1"/>
</dbReference>
<protein>
    <recommendedName>
        <fullName evidence="8">Gustatory receptor</fullName>
    </recommendedName>
</protein>
<dbReference type="GO" id="GO:0050909">
    <property type="term" value="P:sensory perception of taste"/>
    <property type="evidence" value="ECO:0007669"/>
    <property type="project" value="InterPro"/>
</dbReference>
<feature type="transmembrane region" description="Helical" evidence="8">
    <location>
        <begin position="83"/>
        <end position="103"/>
    </location>
</feature>
<comment type="function">
    <text evidence="8">Gustatory receptor which mediates acceptance or avoidance behavior, depending on its substrates.</text>
</comment>
<gene>
    <name evidence="9" type="primary">LOC114333964</name>
</gene>
<keyword evidence="6 8" id="KW-0675">Receptor</keyword>
<keyword evidence="7 8" id="KW-0807">Transducer</keyword>
<evidence type="ECO:0000256" key="8">
    <source>
        <dbReference type="RuleBase" id="RU363108"/>
    </source>
</evidence>
<dbReference type="GO" id="GO:0005886">
    <property type="term" value="C:plasma membrane"/>
    <property type="evidence" value="ECO:0007669"/>
    <property type="project" value="UniProtKB-SubCell"/>
</dbReference>
<evidence type="ECO:0000256" key="7">
    <source>
        <dbReference type="ARBA" id="ARBA00023224"/>
    </source>
</evidence>
<dbReference type="AlphaFoldDB" id="A0A6P7FTX7"/>
<evidence type="ECO:0000313" key="9">
    <source>
        <dbReference type="RefSeq" id="XP_028139766.1"/>
    </source>
</evidence>
<evidence type="ECO:0000256" key="2">
    <source>
        <dbReference type="ARBA" id="ARBA00022475"/>
    </source>
</evidence>
<dbReference type="GO" id="GO:0030424">
    <property type="term" value="C:axon"/>
    <property type="evidence" value="ECO:0007669"/>
    <property type="project" value="TreeGrafter"/>
</dbReference>
<feature type="transmembrane region" description="Helical" evidence="8">
    <location>
        <begin position="163"/>
        <end position="192"/>
    </location>
</feature>